<dbReference type="EMBL" id="LNQE01001405">
    <property type="protein sequence ID" value="KUG18034.1"/>
    <property type="molecule type" value="Genomic_DNA"/>
</dbReference>
<organism evidence="1">
    <name type="scientific">hydrocarbon metagenome</name>
    <dbReference type="NCBI Taxonomy" id="938273"/>
    <lineage>
        <taxon>unclassified sequences</taxon>
        <taxon>metagenomes</taxon>
        <taxon>ecological metagenomes</taxon>
    </lineage>
</organism>
<proteinExistence type="predicted"/>
<name>A0A0W8FBQ5_9ZZZZ</name>
<protein>
    <submittedName>
        <fullName evidence="1">Uncharacterized protein</fullName>
    </submittedName>
</protein>
<comment type="caution">
    <text evidence="1">The sequence shown here is derived from an EMBL/GenBank/DDBJ whole genome shotgun (WGS) entry which is preliminary data.</text>
</comment>
<accession>A0A0W8FBQ5</accession>
<sequence length="61" mass="7255">MLATKRIPVTEAVWIELSELKSAGQTYSQLLEEMIEERKKARLFRDMEKIEKEGEFVELPW</sequence>
<dbReference type="AlphaFoldDB" id="A0A0W8FBQ5"/>
<evidence type="ECO:0000313" key="1">
    <source>
        <dbReference type="EMBL" id="KUG18034.1"/>
    </source>
</evidence>
<gene>
    <name evidence="1" type="ORF">ASZ90_012265</name>
</gene>
<reference evidence="1" key="1">
    <citation type="journal article" date="2015" name="Proc. Natl. Acad. Sci. U.S.A.">
        <title>Networks of energetic and metabolic interactions define dynamics in microbial communities.</title>
        <authorList>
            <person name="Embree M."/>
            <person name="Liu J.K."/>
            <person name="Al-Bassam M.M."/>
            <person name="Zengler K."/>
        </authorList>
    </citation>
    <scope>NUCLEOTIDE SEQUENCE</scope>
</reference>